<name>A0A6G1GGJ2_9PEZI</name>
<dbReference type="SMART" id="SM00028">
    <property type="entry name" value="TPR"/>
    <property type="match status" value="3"/>
</dbReference>
<evidence type="ECO:0000313" key="4">
    <source>
        <dbReference type="Proteomes" id="UP000504638"/>
    </source>
</evidence>
<dbReference type="InterPro" id="IPR027417">
    <property type="entry name" value="P-loop_NTPase"/>
</dbReference>
<dbReference type="Pfam" id="PF13181">
    <property type="entry name" value="TPR_8"/>
    <property type="match status" value="1"/>
</dbReference>
<sequence>MRLLKRSGNGELSMTDDLVEDDIRRKYAILSHTWIHGEEVTFEEFQKGTGTHKAGYKKIEFCGEQAARDGLEYFWVDTCCIDKSNNTELSKAINSMFRWYRDATRCYVYLSDVSEPVPNTNNSHSPPWETDFRRSRWFRRGWTLQELIAPKVVEFFSKDRVWLGNKRSLEQQIRKITGIPAAALQGGALCQFSVKEKLLWAQGRETTGAEDQAYSLLGIFGVSMAMIYGEGIDEAFRRLHLEIERISKGNQFEDFSVSFSLADVSETEQFVARQTELLEMHKTLQGDGSRRIAVLHGLGGIGKTQLTVAYAKRYRDNYSAVLWLNAKDEDCLKQSFGNVARRILQEHPSAPRLGGVDLKGILDEVVEAVKGWLSVSKNTRWLVIYDNYDNPKLRDDSNPTALDIKRFLPESYQGSIIITTRSSQVTVGRRIPVGKLEDMQDSIEILSNAARRNGLRDDPDAIALVKELDGLPLALATAGSYLDQVAVSLAEYLQLYKASWLKLQKKSPGLSSYEDRKLYSTWNISLGHVRRQNMLSAQLLQLWAYFDNQDLWFELLQHNDLEDPEWIRAVTEDRINFNDAVRVLCDHGLVEADSLSHELESRGYSMHSCVHSWTRHMLNQEWNCNLAKLALKCVGLHIPGTSSDRWWITQRRLLGHAARCSLMETEAYGEMEWALHNLGLLYGDQGKLKEAEEMYMRALQGTEEALGPKHTSTLITVGNYGELYTKQNRLVDADKLIQRALRGLEKLLGPDHLITLGAVNGAGLLYHKQGRLSHAERTYQRALQGYEKAVGSEQAKTYVPALDVVDNLGNLYVEMGEEEKALEMYLNALSGFEVVQGRCKNHFVSFLHKSSLHYQDG</sequence>
<proteinExistence type="predicted"/>
<evidence type="ECO:0000259" key="2">
    <source>
        <dbReference type="Pfam" id="PF06985"/>
    </source>
</evidence>
<dbReference type="InterPro" id="IPR019734">
    <property type="entry name" value="TPR_rpt"/>
</dbReference>
<gene>
    <name evidence="3 5" type="ORF">P152DRAFT_504414</name>
</gene>
<protein>
    <submittedName>
        <fullName evidence="3 5">HET-domain-containing protein</fullName>
    </submittedName>
</protein>
<dbReference type="SUPFAM" id="SSF48452">
    <property type="entry name" value="TPR-like"/>
    <property type="match status" value="1"/>
</dbReference>
<dbReference type="Pfam" id="PF13424">
    <property type="entry name" value="TPR_12"/>
    <property type="match status" value="1"/>
</dbReference>
<dbReference type="InterPro" id="IPR011990">
    <property type="entry name" value="TPR-like_helical_dom_sf"/>
</dbReference>
<evidence type="ECO:0000256" key="1">
    <source>
        <dbReference type="PROSITE-ProRule" id="PRU00339"/>
    </source>
</evidence>
<reference evidence="3 5" key="1">
    <citation type="submission" date="2020-01" db="EMBL/GenBank/DDBJ databases">
        <authorList>
            <consortium name="DOE Joint Genome Institute"/>
            <person name="Haridas S."/>
            <person name="Albert R."/>
            <person name="Binder M."/>
            <person name="Bloem J."/>
            <person name="Labutti K."/>
            <person name="Salamov A."/>
            <person name="Andreopoulos B."/>
            <person name="Baker S.E."/>
            <person name="Barry K."/>
            <person name="Bills G."/>
            <person name="Bluhm B.H."/>
            <person name="Cannon C."/>
            <person name="Castanera R."/>
            <person name="Culley D.E."/>
            <person name="Daum C."/>
            <person name="Ezra D."/>
            <person name="Gonzalez J.B."/>
            <person name="Henrissat B."/>
            <person name="Kuo A."/>
            <person name="Liang C."/>
            <person name="Lipzen A."/>
            <person name="Lutzoni F."/>
            <person name="Magnuson J."/>
            <person name="Mondo S."/>
            <person name="Nolan M."/>
            <person name="Ohm R."/>
            <person name="Pangilinan J."/>
            <person name="Park H.-J."/>
            <person name="Ramirez L."/>
            <person name="Alfaro M."/>
            <person name="Sun H."/>
            <person name="Tritt A."/>
            <person name="Yoshinaga Y."/>
            <person name="Zwiers L.-H."/>
            <person name="Turgeon B.G."/>
            <person name="Goodwin S.B."/>
            <person name="Spatafora J.W."/>
            <person name="Crous P.W."/>
            <person name="Grigoriev I.V."/>
        </authorList>
    </citation>
    <scope>NUCLEOTIDE SEQUENCE</scope>
    <source>
        <strain evidence="3 5">CBS 781.70</strain>
    </source>
</reference>
<dbReference type="Gene3D" id="1.25.40.10">
    <property type="entry name" value="Tetratricopeptide repeat domain"/>
    <property type="match status" value="1"/>
</dbReference>
<reference evidence="5" key="3">
    <citation type="submission" date="2025-04" db="UniProtKB">
        <authorList>
            <consortium name="RefSeq"/>
        </authorList>
    </citation>
    <scope>IDENTIFICATION</scope>
    <source>
        <strain evidence="5">CBS 781.70</strain>
    </source>
</reference>
<dbReference type="AlphaFoldDB" id="A0A6G1GGJ2"/>
<accession>A0A6G1GGJ2</accession>
<dbReference type="InterPro" id="IPR010730">
    <property type="entry name" value="HET"/>
</dbReference>
<dbReference type="Pfam" id="PF13374">
    <property type="entry name" value="TPR_10"/>
    <property type="match status" value="1"/>
</dbReference>
<dbReference type="SUPFAM" id="SSF52540">
    <property type="entry name" value="P-loop containing nucleoside triphosphate hydrolases"/>
    <property type="match status" value="1"/>
</dbReference>
<dbReference type="RefSeq" id="XP_033538611.1">
    <property type="nucleotide sequence ID" value="XM_033682372.1"/>
</dbReference>
<dbReference type="PANTHER" id="PTHR10622">
    <property type="entry name" value="HET DOMAIN-CONTAINING PROTEIN"/>
    <property type="match status" value="1"/>
</dbReference>
<keyword evidence="1" id="KW-0802">TPR repeat</keyword>
<evidence type="ECO:0000313" key="3">
    <source>
        <dbReference type="EMBL" id="KAF1816980.1"/>
    </source>
</evidence>
<feature type="domain" description="Heterokaryon incompatibility" evidence="2">
    <location>
        <begin position="27"/>
        <end position="114"/>
    </location>
</feature>
<dbReference type="Proteomes" id="UP000504638">
    <property type="component" value="Unplaced"/>
</dbReference>
<dbReference type="GO" id="GO:0043531">
    <property type="term" value="F:ADP binding"/>
    <property type="evidence" value="ECO:0007669"/>
    <property type="project" value="InterPro"/>
</dbReference>
<dbReference type="PROSITE" id="PS50005">
    <property type="entry name" value="TPR"/>
    <property type="match status" value="1"/>
</dbReference>
<keyword evidence="4" id="KW-1185">Reference proteome</keyword>
<dbReference type="PANTHER" id="PTHR10622:SF13">
    <property type="entry name" value="NACHT DOMAIN-CONTAINING PROTEIN"/>
    <property type="match status" value="1"/>
</dbReference>
<dbReference type="Pfam" id="PF06985">
    <property type="entry name" value="HET"/>
    <property type="match status" value="1"/>
</dbReference>
<dbReference type="EMBL" id="ML975149">
    <property type="protein sequence ID" value="KAF1816980.1"/>
    <property type="molecule type" value="Genomic_DNA"/>
</dbReference>
<dbReference type="PRINTS" id="PR00364">
    <property type="entry name" value="DISEASERSIST"/>
</dbReference>
<evidence type="ECO:0000313" key="5">
    <source>
        <dbReference type="RefSeq" id="XP_033538611.1"/>
    </source>
</evidence>
<dbReference type="GeneID" id="54422942"/>
<organism evidence="3">
    <name type="scientific">Eremomyces bilateralis CBS 781.70</name>
    <dbReference type="NCBI Taxonomy" id="1392243"/>
    <lineage>
        <taxon>Eukaryota</taxon>
        <taxon>Fungi</taxon>
        <taxon>Dikarya</taxon>
        <taxon>Ascomycota</taxon>
        <taxon>Pezizomycotina</taxon>
        <taxon>Dothideomycetes</taxon>
        <taxon>Dothideomycetes incertae sedis</taxon>
        <taxon>Eremomycetales</taxon>
        <taxon>Eremomycetaceae</taxon>
        <taxon>Eremomyces</taxon>
    </lineage>
</organism>
<dbReference type="OrthoDB" id="674604at2759"/>
<reference evidence="5" key="2">
    <citation type="submission" date="2020-04" db="EMBL/GenBank/DDBJ databases">
        <authorList>
            <consortium name="NCBI Genome Project"/>
        </authorList>
    </citation>
    <scope>NUCLEOTIDE SEQUENCE</scope>
    <source>
        <strain evidence="5">CBS 781.70</strain>
    </source>
</reference>
<feature type="repeat" description="TPR" evidence="1">
    <location>
        <begin position="672"/>
        <end position="705"/>
    </location>
</feature>
<dbReference type="Gene3D" id="3.40.50.300">
    <property type="entry name" value="P-loop containing nucleotide triphosphate hydrolases"/>
    <property type="match status" value="1"/>
</dbReference>